<comment type="caution">
    <text evidence="5">The sequence shown here is derived from an EMBL/GenBank/DDBJ whole genome shotgun (WGS) entry which is preliminary data.</text>
</comment>
<feature type="active site" description="Proton acceptor" evidence="1">
    <location>
        <position position="354"/>
    </location>
</feature>
<proteinExistence type="predicted"/>
<keyword evidence="2" id="KW-0479">Metal-binding</keyword>
<reference evidence="5" key="1">
    <citation type="submission" date="2021-01" db="EMBL/GenBank/DDBJ databases">
        <title>Marivirga aurantiaca sp. nov., isolated from intertidal surface sediments.</title>
        <authorList>
            <person name="Zhang M."/>
        </authorList>
    </citation>
    <scope>NUCLEOTIDE SEQUENCE</scope>
    <source>
        <strain evidence="5">S37H4</strain>
    </source>
</reference>
<dbReference type="RefSeq" id="WP_201430168.1">
    <property type="nucleotide sequence ID" value="NZ_JAEQBW010000001.1"/>
</dbReference>
<feature type="domain" description="Peptidase M1 membrane alanine aminopeptidase" evidence="4">
    <location>
        <begin position="301"/>
        <end position="495"/>
    </location>
</feature>
<keyword evidence="6" id="KW-1185">Reference proteome</keyword>
<dbReference type="GO" id="GO:0008270">
    <property type="term" value="F:zinc ion binding"/>
    <property type="evidence" value="ECO:0007669"/>
    <property type="project" value="InterPro"/>
</dbReference>
<sequence>MKIKIAALMVLSVLVANTATAQTDRWQQAIKYEMEIDMNVETHQFTGKQKIKYTNNSPDTLTRVFYHLYFNAFQPNSMMDVRSRTIMDADPRVSSRIAGLSEDEIGYQKINQLKQDGKKLKYEVVGTILEVELAKPIMPNSTVDFSMDFEAQVPVQIRRTGRDNAEGIAYSMAQWYPKMAEYDYQGWHANPYIGREFHGVWGDFDVKITIDKDYILGGTGYVQNPNEVGHGYQKEGVKPGKGKNDKHTWHFKAPKVIDFMWAADPDYTHETAQVPNGPTLHFLYQKNEKTTENWEKLKDYTIKAFEYANKTFGKYPYEQYSVIQGGDGGMEYPMATLITGERSLPSLVGVTVHEMFHSWYQAVLATNESLYEWMDEGFTSFASSETMNVIMEQGQDNPQAGNYRGYKALAESGYEEPMSTHADHYHTNFAYGRAAYSKGAVFLGQLRYILGEEVFYTGMRRYFNEWKFKHPNDNDFIRIMEKQSGLELDWYREYWVNSTKTIDYGVKSVLDAEGKTFVTLAKIGKMPMPQEVTVNFKDGSSQLYYIPLRIMRGNKSFSKDKNVKILNDWPWVNPSYTFEIDRAASQIESIEIDKNNGMADLEPANNTINIEEHLKATFE</sequence>
<dbReference type="EMBL" id="JAEQBW010000001">
    <property type="protein sequence ID" value="MBK6263940.1"/>
    <property type="molecule type" value="Genomic_DNA"/>
</dbReference>
<accession>A0A934WW02</accession>
<feature type="signal peptide" evidence="3">
    <location>
        <begin position="1"/>
        <end position="21"/>
    </location>
</feature>
<evidence type="ECO:0000256" key="3">
    <source>
        <dbReference type="SAM" id="SignalP"/>
    </source>
</evidence>
<evidence type="ECO:0000313" key="6">
    <source>
        <dbReference type="Proteomes" id="UP000611723"/>
    </source>
</evidence>
<dbReference type="AlphaFoldDB" id="A0A934WW02"/>
<dbReference type="CDD" id="cd09604">
    <property type="entry name" value="M1_APN_like"/>
    <property type="match status" value="1"/>
</dbReference>
<evidence type="ECO:0000259" key="4">
    <source>
        <dbReference type="Pfam" id="PF01433"/>
    </source>
</evidence>
<dbReference type="Pfam" id="PF01433">
    <property type="entry name" value="Peptidase_M1"/>
    <property type="match status" value="1"/>
</dbReference>
<name>A0A934WW02_9BACT</name>
<organism evidence="5 6">
    <name type="scientific">Marivirga aurantiaca</name>
    <dbReference type="NCBI Taxonomy" id="2802615"/>
    <lineage>
        <taxon>Bacteria</taxon>
        <taxon>Pseudomonadati</taxon>
        <taxon>Bacteroidota</taxon>
        <taxon>Cytophagia</taxon>
        <taxon>Cytophagales</taxon>
        <taxon>Marivirgaceae</taxon>
        <taxon>Marivirga</taxon>
    </lineage>
</organism>
<dbReference type="Gene3D" id="1.10.390.10">
    <property type="entry name" value="Neutral Protease Domain 2"/>
    <property type="match status" value="1"/>
</dbReference>
<dbReference type="InterPro" id="IPR014782">
    <property type="entry name" value="Peptidase_M1_dom"/>
</dbReference>
<comment type="cofactor">
    <cofactor evidence="2">
        <name>Zn(2+)</name>
        <dbReference type="ChEBI" id="CHEBI:29105"/>
    </cofactor>
    <text evidence="2">Binds 1 zinc ion per subunit.</text>
</comment>
<dbReference type="InterPro" id="IPR027268">
    <property type="entry name" value="Peptidase_M4/M1_CTD_sf"/>
</dbReference>
<evidence type="ECO:0000256" key="1">
    <source>
        <dbReference type="PIRSR" id="PIRSR634015-1"/>
    </source>
</evidence>
<feature type="chain" id="PRO_5038084100" evidence="3">
    <location>
        <begin position="22"/>
        <end position="619"/>
    </location>
</feature>
<feature type="binding site" evidence="2">
    <location>
        <position position="357"/>
    </location>
    <ligand>
        <name>Zn(2+)</name>
        <dbReference type="ChEBI" id="CHEBI:29105"/>
        <note>catalytic</note>
    </ligand>
</feature>
<dbReference type="SUPFAM" id="SSF55486">
    <property type="entry name" value="Metalloproteases ('zincins'), catalytic domain"/>
    <property type="match status" value="1"/>
</dbReference>
<gene>
    <name evidence="5" type="ORF">JKA74_02730</name>
</gene>
<keyword evidence="3" id="KW-0732">Signal</keyword>
<feature type="binding site" evidence="2">
    <location>
        <position position="376"/>
    </location>
    <ligand>
        <name>Zn(2+)</name>
        <dbReference type="ChEBI" id="CHEBI:29105"/>
        <note>catalytic</note>
    </ligand>
</feature>
<keyword evidence="2" id="KW-0862">Zinc</keyword>
<dbReference type="PANTHER" id="PTHR45726">
    <property type="entry name" value="LEUKOTRIENE A-4 HYDROLASE"/>
    <property type="match status" value="1"/>
</dbReference>
<dbReference type="PANTHER" id="PTHR45726:SF3">
    <property type="entry name" value="LEUKOTRIENE A-4 HYDROLASE"/>
    <property type="match status" value="1"/>
</dbReference>
<evidence type="ECO:0000256" key="2">
    <source>
        <dbReference type="PIRSR" id="PIRSR634015-3"/>
    </source>
</evidence>
<feature type="binding site" evidence="2">
    <location>
        <position position="353"/>
    </location>
    <ligand>
        <name>Zn(2+)</name>
        <dbReference type="ChEBI" id="CHEBI:29105"/>
        <note>catalytic</note>
    </ligand>
</feature>
<dbReference type="GO" id="GO:0008237">
    <property type="term" value="F:metallopeptidase activity"/>
    <property type="evidence" value="ECO:0007669"/>
    <property type="project" value="InterPro"/>
</dbReference>
<feature type="active site" description="Proton donor" evidence="1">
    <location>
        <position position="436"/>
    </location>
</feature>
<protein>
    <submittedName>
        <fullName evidence="5">M1 family metallopeptidase</fullName>
    </submittedName>
</protein>
<dbReference type="InterPro" id="IPR034015">
    <property type="entry name" value="M1_LTA4H"/>
</dbReference>
<evidence type="ECO:0000313" key="5">
    <source>
        <dbReference type="EMBL" id="MBK6263940.1"/>
    </source>
</evidence>
<dbReference type="Proteomes" id="UP000611723">
    <property type="component" value="Unassembled WGS sequence"/>
</dbReference>